<keyword evidence="1" id="KW-0808">Transferase</keyword>
<dbReference type="EMBL" id="LT934425">
    <property type="protein sequence ID" value="SOH04826.1"/>
    <property type="molecule type" value="Genomic_DNA"/>
</dbReference>
<dbReference type="InterPro" id="IPR001296">
    <property type="entry name" value="Glyco_trans_1"/>
</dbReference>
<dbReference type="KEGG" id="kst:KSMBR1_2331"/>
<dbReference type="Proteomes" id="UP000221734">
    <property type="component" value="Chromosome Kuenenia_stuttgartiensis_MBR1"/>
</dbReference>
<accession>A0A2C9CGL2</accession>
<sequence length="378" mass="43496">MKIAINTTSAVAGGGVTYIKNLLTYLSKINTHHQFLILTTLKGKDVFYFQHPDFTFLSFRMASRNPLLRILWEQLILPFILKKEGVDVLFSPGNICPLFSTIPNVVMIQNLAPFDDAIIDAERKIQKYRLKLLKLLTIASIKRAKKVIFISKKAIHDMKNLGLSLKHANLIYHGKNEELFHENVDLDKKQQIGNKYNLSKFILYVSNIHRYKNFFELIKAFSLICNKIDNEIKLVLVGRCFDDGYYDEMMRFIRERKFEERVLFLGEVSYEELPFLYASCLLFVYPSTCENCPNILIEAMACGAPILSSNIEPMPEMCGNAAVYFDPMNPITMADTICRTITDKNLILTLKKISLKRAENFSWENAVKNTLRVFESAV</sequence>
<gene>
    <name evidence="4" type="primary">mtfB_3</name>
    <name evidence="4" type="ORF">KSMBR1_2331</name>
</gene>
<evidence type="ECO:0000259" key="3">
    <source>
        <dbReference type="Pfam" id="PF13439"/>
    </source>
</evidence>
<dbReference type="PANTHER" id="PTHR46401:SF2">
    <property type="entry name" value="GLYCOSYLTRANSFERASE WBBK-RELATED"/>
    <property type="match status" value="1"/>
</dbReference>
<proteinExistence type="predicted"/>
<dbReference type="CDD" id="cd03809">
    <property type="entry name" value="GT4_MtfB-like"/>
    <property type="match status" value="1"/>
</dbReference>
<dbReference type="SUPFAM" id="SSF53756">
    <property type="entry name" value="UDP-Glycosyltransferase/glycogen phosphorylase"/>
    <property type="match status" value="1"/>
</dbReference>
<dbReference type="GO" id="GO:0016757">
    <property type="term" value="F:glycosyltransferase activity"/>
    <property type="evidence" value="ECO:0007669"/>
    <property type="project" value="InterPro"/>
</dbReference>
<evidence type="ECO:0000313" key="4">
    <source>
        <dbReference type="EMBL" id="SOH04826.1"/>
    </source>
</evidence>
<feature type="domain" description="Glycosyltransferase subfamily 4-like N-terminal" evidence="3">
    <location>
        <begin position="13"/>
        <end position="174"/>
    </location>
</feature>
<name>A0A2C9CGL2_KUEST</name>
<dbReference type="InterPro" id="IPR028098">
    <property type="entry name" value="Glyco_trans_4-like_N"/>
</dbReference>
<organism evidence="4 5">
    <name type="scientific">Kuenenia stuttgartiensis</name>
    <dbReference type="NCBI Taxonomy" id="174633"/>
    <lineage>
        <taxon>Bacteria</taxon>
        <taxon>Pseudomonadati</taxon>
        <taxon>Planctomycetota</taxon>
        <taxon>Candidatus Brocadiia</taxon>
        <taxon>Candidatus Brocadiales</taxon>
        <taxon>Candidatus Brocadiaceae</taxon>
        <taxon>Candidatus Kuenenia</taxon>
    </lineage>
</organism>
<dbReference type="Pfam" id="PF13439">
    <property type="entry name" value="Glyco_transf_4"/>
    <property type="match status" value="1"/>
</dbReference>
<feature type="domain" description="Glycosyl transferase family 1" evidence="2">
    <location>
        <begin position="188"/>
        <end position="346"/>
    </location>
</feature>
<evidence type="ECO:0000259" key="2">
    <source>
        <dbReference type="Pfam" id="PF00534"/>
    </source>
</evidence>
<evidence type="ECO:0000313" key="5">
    <source>
        <dbReference type="Proteomes" id="UP000221734"/>
    </source>
</evidence>
<dbReference type="Gene3D" id="3.40.50.2000">
    <property type="entry name" value="Glycogen Phosphorylase B"/>
    <property type="match status" value="2"/>
</dbReference>
<evidence type="ECO:0000256" key="1">
    <source>
        <dbReference type="ARBA" id="ARBA00022679"/>
    </source>
</evidence>
<dbReference type="RefSeq" id="WP_099325495.1">
    <property type="nucleotide sequence ID" value="NZ_LT934425.1"/>
</dbReference>
<dbReference type="AlphaFoldDB" id="A0A2C9CGL2"/>
<dbReference type="Pfam" id="PF00534">
    <property type="entry name" value="Glycos_transf_1"/>
    <property type="match status" value="1"/>
</dbReference>
<dbReference type="PANTHER" id="PTHR46401">
    <property type="entry name" value="GLYCOSYLTRANSFERASE WBBK-RELATED"/>
    <property type="match status" value="1"/>
</dbReference>
<keyword evidence="5" id="KW-1185">Reference proteome</keyword>
<protein>
    <submittedName>
        <fullName evidence="4">Uncharacterized protein</fullName>
    </submittedName>
</protein>
<reference evidence="5" key="1">
    <citation type="submission" date="2017-10" db="EMBL/GenBank/DDBJ databases">
        <authorList>
            <person name="Frank J."/>
        </authorList>
    </citation>
    <scope>NUCLEOTIDE SEQUENCE [LARGE SCALE GENOMIC DNA]</scope>
</reference>